<evidence type="ECO:0000256" key="2">
    <source>
        <dbReference type="ARBA" id="ARBA00022475"/>
    </source>
</evidence>
<dbReference type="RefSeq" id="WP_141402635.1">
    <property type="nucleotide sequence ID" value="NZ_OBML01000013.1"/>
</dbReference>
<reference evidence="10 11" key="1">
    <citation type="submission" date="2017-08" db="EMBL/GenBank/DDBJ databases">
        <authorList>
            <person name="de Groot N.N."/>
        </authorList>
    </citation>
    <scope>NUCLEOTIDE SEQUENCE [LARGE SCALE GENOMIC DNA]</scope>
    <source>
        <strain evidence="10 11">USBA 352</strain>
    </source>
</reference>
<comment type="subcellular location">
    <subcellularLocation>
        <location evidence="1">Cell membrane</location>
        <topology evidence="1">Multi-pass membrane protein</topology>
    </subcellularLocation>
</comment>
<keyword evidence="6 9" id="KW-1133">Transmembrane helix</keyword>
<feature type="transmembrane region" description="Helical" evidence="9">
    <location>
        <begin position="337"/>
        <end position="356"/>
    </location>
</feature>
<feature type="transmembrane region" description="Helical" evidence="9">
    <location>
        <begin position="392"/>
        <end position="415"/>
    </location>
</feature>
<keyword evidence="7 9" id="KW-0472">Membrane</keyword>
<feature type="transmembrane region" description="Helical" evidence="9">
    <location>
        <begin position="33"/>
        <end position="53"/>
    </location>
</feature>
<dbReference type="PANTHER" id="PTHR33908">
    <property type="entry name" value="MANNOSYLTRANSFERASE YKCB-RELATED"/>
    <property type="match status" value="1"/>
</dbReference>
<keyword evidence="4 10" id="KW-0808">Transferase</keyword>
<evidence type="ECO:0000313" key="10">
    <source>
        <dbReference type="EMBL" id="SOC23643.1"/>
    </source>
</evidence>
<dbReference type="OrthoDB" id="9810951at2"/>
<evidence type="ECO:0000256" key="9">
    <source>
        <dbReference type="SAM" id="Phobius"/>
    </source>
</evidence>
<evidence type="ECO:0000256" key="5">
    <source>
        <dbReference type="ARBA" id="ARBA00022692"/>
    </source>
</evidence>
<dbReference type="EMBL" id="OBML01000013">
    <property type="protein sequence ID" value="SOC23643.1"/>
    <property type="molecule type" value="Genomic_DNA"/>
</dbReference>
<feature type="transmembrane region" description="Helical" evidence="9">
    <location>
        <begin position="240"/>
        <end position="263"/>
    </location>
</feature>
<feature type="transmembrane region" description="Helical" evidence="9">
    <location>
        <begin position="453"/>
        <end position="472"/>
    </location>
</feature>
<dbReference type="PANTHER" id="PTHR33908:SF3">
    <property type="entry name" value="UNDECAPRENYL PHOSPHATE-ALPHA-4-AMINO-4-DEOXY-L-ARABINOSE ARABINOSYL TRANSFERASE"/>
    <property type="match status" value="1"/>
</dbReference>
<feature type="transmembrane region" description="Helical" evidence="9">
    <location>
        <begin position="205"/>
        <end position="234"/>
    </location>
</feature>
<evidence type="ECO:0000313" key="11">
    <source>
        <dbReference type="Proteomes" id="UP000219331"/>
    </source>
</evidence>
<dbReference type="AlphaFoldDB" id="A0A285TM25"/>
<feature type="transmembrane region" description="Helical" evidence="9">
    <location>
        <begin position="113"/>
        <end position="132"/>
    </location>
</feature>
<feature type="transmembrane region" description="Helical" evidence="9">
    <location>
        <begin position="427"/>
        <end position="446"/>
    </location>
</feature>
<evidence type="ECO:0000256" key="7">
    <source>
        <dbReference type="ARBA" id="ARBA00023136"/>
    </source>
</evidence>
<dbReference type="GO" id="GO:0005886">
    <property type="term" value="C:plasma membrane"/>
    <property type="evidence" value="ECO:0007669"/>
    <property type="project" value="UniProtKB-SubCell"/>
</dbReference>
<feature type="transmembrane region" description="Helical" evidence="9">
    <location>
        <begin position="168"/>
        <end position="185"/>
    </location>
</feature>
<dbReference type="Proteomes" id="UP000219331">
    <property type="component" value="Unassembled WGS sequence"/>
</dbReference>
<feature type="transmembrane region" description="Helical" evidence="9">
    <location>
        <begin position="304"/>
        <end position="325"/>
    </location>
</feature>
<evidence type="ECO:0000256" key="8">
    <source>
        <dbReference type="SAM" id="MobiDB-lite"/>
    </source>
</evidence>
<keyword evidence="5 9" id="KW-0812">Transmembrane</keyword>
<evidence type="ECO:0000256" key="4">
    <source>
        <dbReference type="ARBA" id="ARBA00022679"/>
    </source>
</evidence>
<gene>
    <name evidence="10" type="ORF">SAMN05421512_11320</name>
</gene>
<dbReference type="GO" id="GO:0016763">
    <property type="term" value="F:pentosyltransferase activity"/>
    <property type="evidence" value="ECO:0007669"/>
    <property type="project" value="TreeGrafter"/>
</dbReference>
<feature type="region of interest" description="Disordered" evidence="8">
    <location>
        <begin position="484"/>
        <end position="519"/>
    </location>
</feature>
<feature type="transmembrane region" description="Helical" evidence="9">
    <location>
        <begin position="144"/>
        <end position="162"/>
    </location>
</feature>
<dbReference type="InterPro" id="IPR050297">
    <property type="entry name" value="LipidA_mod_glycosyltrf_83"/>
</dbReference>
<proteinExistence type="predicted"/>
<accession>A0A285TM25</accession>
<keyword evidence="11" id="KW-1185">Reference proteome</keyword>
<dbReference type="GO" id="GO:0009103">
    <property type="term" value="P:lipopolysaccharide biosynthetic process"/>
    <property type="evidence" value="ECO:0007669"/>
    <property type="project" value="TreeGrafter"/>
</dbReference>
<evidence type="ECO:0000256" key="1">
    <source>
        <dbReference type="ARBA" id="ARBA00004651"/>
    </source>
</evidence>
<keyword evidence="3" id="KW-0328">Glycosyltransferase</keyword>
<feature type="transmembrane region" description="Helical" evidence="9">
    <location>
        <begin position="362"/>
        <end position="380"/>
    </location>
</feature>
<dbReference type="STRING" id="538381.GCA_001696535_00504"/>
<protein>
    <submittedName>
        <fullName evidence="10">4-amino-4-deoxy-L-arabinose transferase</fullName>
    </submittedName>
</protein>
<sequence length="519" mass="52357">MTDTQARPSTDSFEVRFSGPGARWLRLLGHRGLAPLALLLLALVLFVPGLSVAPPLGSGEAQVVETARHMLGTGDIVDTRLRDGSERIVPPGLPLLQVLSAAASGQGADAPLWVFRLPSLAGAVLAVLLSYWCARAFVAPPPALLAGALTAAALPLGAVARLGEPDALLLAAILAMQGALARVWLMRLAETAPGPLARKGLPAVFWAGLGVSVLVAGLSGPVVAGLSVLALSIAARDVRWLARLLPLPGLAILAAIVLPWFVASALRGEGGIFSGGSLTLFAGILSAAGIGSPLGTPGIGAPPFAHLLLLLATFWPLPAFVLLGLPMLLRSTRKPQVVFFLCCLVPVWLLIELLPAKVPQQALLLVPALAGLAALLLSRGEEGAAPHRAGRILRYAAAGLFAVPLVALVAANLIAGPLTGAWPSPPGAVIALLALVPGVSAVRRLARGEPAAALMPALGAGILLAAALWVFTLPSVGPSVAPSLTPAPAPASVATEPAATAPAEADPGEADPAASGTAQ</sequence>
<evidence type="ECO:0000256" key="6">
    <source>
        <dbReference type="ARBA" id="ARBA00022989"/>
    </source>
</evidence>
<evidence type="ECO:0000256" key="3">
    <source>
        <dbReference type="ARBA" id="ARBA00022676"/>
    </source>
</evidence>
<organism evidence="10 11">
    <name type="scientific">Stappia indica</name>
    <dbReference type="NCBI Taxonomy" id="538381"/>
    <lineage>
        <taxon>Bacteria</taxon>
        <taxon>Pseudomonadati</taxon>
        <taxon>Pseudomonadota</taxon>
        <taxon>Alphaproteobacteria</taxon>
        <taxon>Hyphomicrobiales</taxon>
        <taxon>Stappiaceae</taxon>
        <taxon>Stappia</taxon>
    </lineage>
</organism>
<dbReference type="GO" id="GO:0010041">
    <property type="term" value="P:response to iron(III) ion"/>
    <property type="evidence" value="ECO:0007669"/>
    <property type="project" value="TreeGrafter"/>
</dbReference>
<keyword evidence="2" id="KW-1003">Cell membrane</keyword>
<name>A0A285TM25_9HYPH</name>
<feature type="transmembrane region" description="Helical" evidence="9">
    <location>
        <begin position="270"/>
        <end position="292"/>
    </location>
</feature>